<evidence type="ECO:0000256" key="16">
    <source>
        <dbReference type="SAM" id="Phobius"/>
    </source>
</evidence>
<dbReference type="CDD" id="cd14066">
    <property type="entry name" value="STKc_IRAK"/>
    <property type="match status" value="1"/>
</dbReference>
<keyword evidence="7 17" id="KW-0732">Signal</keyword>
<keyword evidence="4" id="KW-0433">Leucine-rich repeat</keyword>
<feature type="domain" description="Protein kinase" evidence="18">
    <location>
        <begin position="523"/>
        <end position="802"/>
    </location>
</feature>
<dbReference type="Pfam" id="PF08263">
    <property type="entry name" value="LRRNT_2"/>
    <property type="match status" value="1"/>
</dbReference>
<reference evidence="19" key="2">
    <citation type="journal article" date="2015" name="Data Brief">
        <title>Shoot transcriptome of the giant reed, Arundo donax.</title>
        <authorList>
            <person name="Barrero R.A."/>
            <person name="Guerrero F.D."/>
            <person name="Moolhuijzen P."/>
            <person name="Goolsby J.A."/>
            <person name="Tidwell J."/>
            <person name="Bellgard S.E."/>
            <person name="Bellgard M.I."/>
        </authorList>
    </citation>
    <scope>NUCLEOTIDE SEQUENCE</scope>
    <source>
        <tissue evidence="19">Shoot tissue taken approximately 20 cm above the soil surface</tissue>
    </source>
</reference>
<keyword evidence="6 16" id="KW-0812">Transmembrane</keyword>
<keyword evidence="12 16" id="KW-0472">Membrane</keyword>
<evidence type="ECO:0000256" key="4">
    <source>
        <dbReference type="ARBA" id="ARBA00022614"/>
    </source>
</evidence>
<dbReference type="SMART" id="SM00369">
    <property type="entry name" value="LRR_TYP"/>
    <property type="match status" value="5"/>
</dbReference>
<dbReference type="GO" id="GO:0005524">
    <property type="term" value="F:ATP binding"/>
    <property type="evidence" value="ECO:0007669"/>
    <property type="project" value="UniProtKB-KW"/>
</dbReference>
<feature type="region of interest" description="Disordered" evidence="15">
    <location>
        <begin position="470"/>
        <end position="499"/>
    </location>
</feature>
<feature type="chain" id="PRO_5002046293" description="Protein kinase domain-containing protein" evidence="17">
    <location>
        <begin position="43"/>
        <end position="834"/>
    </location>
</feature>
<evidence type="ECO:0000256" key="13">
    <source>
        <dbReference type="ARBA" id="ARBA00023170"/>
    </source>
</evidence>
<evidence type="ECO:0000256" key="12">
    <source>
        <dbReference type="ARBA" id="ARBA00023136"/>
    </source>
</evidence>
<evidence type="ECO:0000256" key="1">
    <source>
        <dbReference type="ARBA" id="ARBA00004167"/>
    </source>
</evidence>
<evidence type="ECO:0000256" key="5">
    <source>
        <dbReference type="ARBA" id="ARBA00022626"/>
    </source>
</evidence>
<keyword evidence="14" id="KW-0325">Glycoprotein</keyword>
<proteinExistence type="inferred from homology"/>
<dbReference type="InterPro" id="IPR052451">
    <property type="entry name" value="Ser/Thr_kinase-like"/>
</dbReference>
<comment type="subcellular location">
    <subcellularLocation>
        <location evidence="1">Membrane</location>
        <topology evidence="1">Single-pass membrane protein</topology>
    </subcellularLocation>
</comment>
<dbReference type="GO" id="GO:0016020">
    <property type="term" value="C:membrane"/>
    <property type="evidence" value="ECO:0007669"/>
    <property type="project" value="UniProtKB-SubCell"/>
</dbReference>
<feature type="transmembrane region" description="Helical" evidence="16">
    <location>
        <begin position="441"/>
        <end position="463"/>
    </location>
</feature>
<reference evidence="19" key="1">
    <citation type="submission" date="2014-09" db="EMBL/GenBank/DDBJ databases">
        <authorList>
            <person name="Magalhaes I.L.F."/>
            <person name="Oliveira U."/>
            <person name="Santos F.R."/>
            <person name="Vidigal T.H.D.A."/>
            <person name="Brescovit A.D."/>
            <person name="Santos A.J."/>
        </authorList>
    </citation>
    <scope>NUCLEOTIDE SEQUENCE</scope>
    <source>
        <tissue evidence="19">Shoot tissue taken approximately 20 cm above the soil surface</tissue>
    </source>
</reference>
<evidence type="ECO:0000256" key="15">
    <source>
        <dbReference type="SAM" id="MobiDB-lite"/>
    </source>
</evidence>
<dbReference type="InterPro" id="IPR013210">
    <property type="entry name" value="LRR_N_plant-typ"/>
</dbReference>
<dbReference type="FunFam" id="1.10.510.10:FF:000095">
    <property type="entry name" value="protein STRUBBELIG-RECEPTOR FAMILY 8"/>
    <property type="match status" value="1"/>
</dbReference>
<evidence type="ECO:0000256" key="3">
    <source>
        <dbReference type="ARBA" id="ARBA00022553"/>
    </source>
</evidence>
<evidence type="ECO:0000313" key="19">
    <source>
        <dbReference type="EMBL" id="JAD84039.1"/>
    </source>
</evidence>
<keyword evidence="5" id="KW-1070">Brassinosteroid signaling pathway</keyword>
<dbReference type="SUPFAM" id="SSF56112">
    <property type="entry name" value="Protein kinase-like (PK-like)"/>
    <property type="match status" value="1"/>
</dbReference>
<evidence type="ECO:0000256" key="2">
    <source>
        <dbReference type="ARBA" id="ARBA00009592"/>
    </source>
</evidence>
<feature type="compositionally biased region" description="Polar residues" evidence="15">
    <location>
        <begin position="806"/>
        <end position="816"/>
    </location>
</feature>
<dbReference type="PANTHER" id="PTHR48008">
    <property type="entry name" value="LEUCINE-RICH REPEAT RECEPTOR-LIKE PROTEIN KINASE IMK3-RELATED"/>
    <property type="match status" value="1"/>
</dbReference>
<evidence type="ECO:0000259" key="18">
    <source>
        <dbReference type="PROSITE" id="PS50011"/>
    </source>
</evidence>
<dbReference type="InterPro" id="IPR003591">
    <property type="entry name" value="Leu-rich_rpt_typical-subtyp"/>
</dbReference>
<dbReference type="FunFam" id="3.80.10.10:FF:000041">
    <property type="entry name" value="LRR receptor-like serine/threonine-protein kinase ERECTA"/>
    <property type="match status" value="1"/>
</dbReference>
<comment type="similarity">
    <text evidence="2">Belongs to the RLP family.</text>
</comment>
<dbReference type="FunFam" id="3.80.10.10:FF:000111">
    <property type="entry name" value="LRR receptor-like serine/threonine-protein kinase ERECTA"/>
    <property type="match status" value="1"/>
</dbReference>
<keyword evidence="13" id="KW-0675">Receptor</keyword>
<dbReference type="PROSITE" id="PS50011">
    <property type="entry name" value="PROTEIN_KINASE_DOM"/>
    <property type="match status" value="1"/>
</dbReference>
<evidence type="ECO:0000256" key="8">
    <source>
        <dbReference type="ARBA" id="ARBA00022737"/>
    </source>
</evidence>
<dbReference type="SUPFAM" id="SSF52058">
    <property type="entry name" value="L domain-like"/>
    <property type="match status" value="1"/>
</dbReference>
<feature type="signal peptide" evidence="17">
    <location>
        <begin position="1"/>
        <end position="42"/>
    </location>
</feature>
<dbReference type="InterPro" id="IPR001245">
    <property type="entry name" value="Ser-Thr/Tyr_kinase_cat_dom"/>
</dbReference>
<evidence type="ECO:0000256" key="10">
    <source>
        <dbReference type="ARBA" id="ARBA00022840"/>
    </source>
</evidence>
<keyword evidence="11 16" id="KW-1133">Transmembrane helix</keyword>
<evidence type="ECO:0000256" key="6">
    <source>
        <dbReference type="ARBA" id="ARBA00022692"/>
    </source>
</evidence>
<name>A0A0A9D611_ARUDO</name>
<accession>A0A0A9D611</accession>
<feature type="region of interest" description="Disordered" evidence="15">
    <location>
        <begin position="806"/>
        <end position="834"/>
    </location>
</feature>
<evidence type="ECO:0000256" key="14">
    <source>
        <dbReference type="ARBA" id="ARBA00023180"/>
    </source>
</evidence>
<dbReference type="InterPro" id="IPR032675">
    <property type="entry name" value="LRR_dom_sf"/>
</dbReference>
<feature type="compositionally biased region" description="Low complexity" evidence="15">
    <location>
        <begin position="479"/>
        <end position="496"/>
    </location>
</feature>
<evidence type="ECO:0000256" key="17">
    <source>
        <dbReference type="SAM" id="SignalP"/>
    </source>
</evidence>
<dbReference type="Gene3D" id="1.10.510.10">
    <property type="entry name" value="Transferase(Phosphotransferase) domain 1"/>
    <property type="match status" value="1"/>
</dbReference>
<dbReference type="InterPro" id="IPR001611">
    <property type="entry name" value="Leu-rich_rpt"/>
</dbReference>
<dbReference type="EMBL" id="GBRH01213856">
    <property type="protein sequence ID" value="JAD84039.1"/>
    <property type="molecule type" value="Transcribed_RNA"/>
</dbReference>
<evidence type="ECO:0000256" key="7">
    <source>
        <dbReference type="ARBA" id="ARBA00022729"/>
    </source>
</evidence>
<keyword evidence="9" id="KW-0547">Nucleotide-binding</keyword>
<dbReference type="Pfam" id="PF00560">
    <property type="entry name" value="LRR_1"/>
    <property type="match status" value="3"/>
</dbReference>
<dbReference type="Pfam" id="PF07714">
    <property type="entry name" value="PK_Tyr_Ser-Thr"/>
    <property type="match status" value="1"/>
</dbReference>
<protein>
    <recommendedName>
        <fullName evidence="18">Protein kinase domain-containing protein</fullName>
    </recommendedName>
</protein>
<evidence type="ECO:0000256" key="11">
    <source>
        <dbReference type="ARBA" id="ARBA00022989"/>
    </source>
</evidence>
<dbReference type="PANTHER" id="PTHR48008:SF16">
    <property type="entry name" value="OS03G0297800 PROTEIN"/>
    <property type="match status" value="1"/>
</dbReference>
<organism evidence="19">
    <name type="scientific">Arundo donax</name>
    <name type="common">Giant reed</name>
    <name type="synonym">Donax arundinaceus</name>
    <dbReference type="NCBI Taxonomy" id="35708"/>
    <lineage>
        <taxon>Eukaryota</taxon>
        <taxon>Viridiplantae</taxon>
        <taxon>Streptophyta</taxon>
        <taxon>Embryophyta</taxon>
        <taxon>Tracheophyta</taxon>
        <taxon>Spermatophyta</taxon>
        <taxon>Magnoliopsida</taxon>
        <taxon>Liliopsida</taxon>
        <taxon>Poales</taxon>
        <taxon>Poaceae</taxon>
        <taxon>PACMAD clade</taxon>
        <taxon>Arundinoideae</taxon>
        <taxon>Arundineae</taxon>
        <taxon>Arundo</taxon>
    </lineage>
</organism>
<dbReference type="InterPro" id="IPR011009">
    <property type="entry name" value="Kinase-like_dom_sf"/>
</dbReference>
<keyword evidence="10" id="KW-0067">ATP-binding</keyword>
<dbReference type="AlphaFoldDB" id="A0A0A9D611"/>
<keyword evidence="3" id="KW-0597">Phosphoprotein</keyword>
<dbReference type="Gene3D" id="3.30.200.20">
    <property type="entry name" value="Phosphorylase Kinase, domain 1"/>
    <property type="match status" value="1"/>
</dbReference>
<sequence>MGVWSSCNGVQCSAGSRRKRLPLPLLVVVLLLSQEAAVPARGQESDGVVLGEASDGVVIAQADLQGLQAIRQALVDARGFLHGWNGTGLDACSGAWAGIKCVNGKVVAIQLPFKGLGGALSDKVGQLTALRRLSLHDNAIGGQVPAALGFLRDLRGVYLHNNRFAGAVPPALGGCPLLQTLDLSGNFLSGSIPSTFANATRLYRLNLAYNNLSGVVPSSLASLPFLESLRLNNNNLSGVMPPTIGSLRMLHDLCLGNNLISGSVPEGIGNLSKLRTLDLSDNLLGGSLPLSVCNLTSLVELNLGGNDIGGHIPECIEGLKNLTKLSLKRNILDGEIPATVGNLSAPSLLDVSENNLTGEIPESLSTLANLSSFNVSYNNLSGPVPMVLSNKFNSSSFVGNLQLCGFNGSTICTSASSPVTSPSPPLPLSQRRTRKLNKKELIFAVGGICLLFLLLFCCVLLFWRKDKKESSSPKKGAKETTTTKASGKPGARAGSGADAGGDGGGKLVHFDGPLSFTADDLLCATAEILGKSTYGTVYKATMEDGSYVAVKRLREKIAKNQKEFETEVNALGKVRHPNLLALRAYYVGPKGEKLLVFDYMPKGNLGSFLHARAPDSSPVDWPTRMNIAMGVARGLHHLHTDANMVHGNLSSSNILLDEGNNAKIADCGLSRLMNAAANSSVIAAAGALGYRAPELSKLKKANTKTDIYSLGVVMLELLTGKSPGDTTNGLDLPQWVASIVEEEWTNEVFDLELMKDAAAGLEIGEELVKTLKLALHCVDPSQPARPEAQQVLRQLEQIKPSIAVSASSSFTGDPSHTTATATSVTDETKSTITE</sequence>
<dbReference type="FunFam" id="3.80.10.10:FF:000129">
    <property type="entry name" value="Leucine-rich repeat receptor-like kinase"/>
    <property type="match status" value="1"/>
</dbReference>
<dbReference type="InterPro" id="IPR000719">
    <property type="entry name" value="Prot_kinase_dom"/>
</dbReference>
<dbReference type="FunFam" id="3.30.200.20:FF:000486">
    <property type="entry name" value="Leucine-rich repeat receptor-like protein kinase"/>
    <property type="match status" value="1"/>
</dbReference>
<dbReference type="Pfam" id="PF13855">
    <property type="entry name" value="LRR_8"/>
    <property type="match status" value="1"/>
</dbReference>
<dbReference type="GO" id="GO:0009742">
    <property type="term" value="P:brassinosteroid mediated signaling pathway"/>
    <property type="evidence" value="ECO:0007669"/>
    <property type="project" value="UniProtKB-KW"/>
</dbReference>
<keyword evidence="8" id="KW-0677">Repeat</keyword>
<dbReference type="GO" id="GO:0004672">
    <property type="term" value="F:protein kinase activity"/>
    <property type="evidence" value="ECO:0007669"/>
    <property type="project" value="InterPro"/>
</dbReference>
<evidence type="ECO:0000256" key="9">
    <source>
        <dbReference type="ARBA" id="ARBA00022741"/>
    </source>
</evidence>
<dbReference type="Gene3D" id="3.80.10.10">
    <property type="entry name" value="Ribonuclease Inhibitor"/>
    <property type="match status" value="3"/>
</dbReference>